<name>A0ABP6MYM0_9ACTN</name>
<accession>A0ABP6MYM0</accession>
<organism evidence="1 2">
    <name type="scientific">Streptomyces rameus</name>
    <dbReference type="NCBI Taxonomy" id="68261"/>
    <lineage>
        <taxon>Bacteria</taxon>
        <taxon>Bacillati</taxon>
        <taxon>Actinomycetota</taxon>
        <taxon>Actinomycetes</taxon>
        <taxon>Kitasatosporales</taxon>
        <taxon>Streptomycetaceae</taxon>
        <taxon>Streptomyces</taxon>
    </lineage>
</organism>
<reference evidence="2" key="1">
    <citation type="journal article" date="2019" name="Int. J. Syst. Evol. Microbiol.">
        <title>The Global Catalogue of Microorganisms (GCM) 10K type strain sequencing project: providing services to taxonomists for standard genome sequencing and annotation.</title>
        <authorList>
            <consortium name="The Broad Institute Genomics Platform"/>
            <consortium name="The Broad Institute Genome Sequencing Center for Infectious Disease"/>
            <person name="Wu L."/>
            <person name="Ma J."/>
        </authorList>
    </citation>
    <scope>NUCLEOTIDE SEQUENCE [LARGE SCALE GENOMIC DNA]</scope>
    <source>
        <strain evidence="2">JCM 11574</strain>
    </source>
</reference>
<evidence type="ECO:0000313" key="2">
    <source>
        <dbReference type="Proteomes" id="UP001500893"/>
    </source>
</evidence>
<sequence length="102" mass="11084">MRPAAAATRYLRRIARLPALRGSPLIGRLCPRDAPEGVYLVVVCPAAEVWPPFVRFALAPQARRRTTAELRSAKVLAEPAELLDSWTAIGTGCGSDEEISLE</sequence>
<dbReference type="Proteomes" id="UP001500893">
    <property type="component" value="Unassembled WGS sequence"/>
</dbReference>
<dbReference type="EMBL" id="BAAAVM010000013">
    <property type="protein sequence ID" value="GAA3127449.1"/>
    <property type="molecule type" value="Genomic_DNA"/>
</dbReference>
<keyword evidence="2" id="KW-1185">Reference proteome</keyword>
<protein>
    <submittedName>
        <fullName evidence="1">Uncharacterized protein</fullName>
    </submittedName>
</protein>
<evidence type="ECO:0000313" key="1">
    <source>
        <dbReference type="EMBL" id="GAA3127449.1"/>
    </source>
</evidence>
<gene>
    <name evidence="1" type="ORF">GCM10010521_12390</name>
</gene>
<comment type="caution">
    <text evidence="1">The sequence shown here is derived from an EMBL/GenBank/DDBJ whole genome shotgun (WGS) entry which is preliminary data.</text>
</comment>
<proteinExistence type="predicted"/>